<keyword evidence="2" id="KW-1185">Reference proteome</keyword>
<organism evidence="1 2">
    <name type="scientific">Velamenicoccus archaeovorus</name>
    <dbReference type="NCBI Taxonomy" id="1930593"/>
    <lineage>
        <taxon>Bacteria</taxon>
        <taxon>Pseudomonadati</taxon>
        <taxon>Candidatus Omnitrophota</taxon>
        <taxon>Candidatus Velamenicoccus</taxon>
    </lineage>
</organism>
<dbReference type="EMBL" id="CP019384">
    <property type="protein sequence ID" value="QAT16578.1"/>
    <property type="molecule type" value="Genomic_DNA"/>
</dbReference>
<sequence>MIYPAATTASAAAPAYRQAGAEASVEDATNRWRVVFSGRVRKKQNVQKDFFSLFGRLYPVRLQ</sequence>
<reference evidence="1 2" key="1">
    <citation type="submission" date="2017-01" db="EMBL/GenBank/DDBJ databases">
        <title>First insights into the biology of 'candidatus Vampirococcus archaeovorus'.</title>
        <authorList>
            <person name="Kizina J."/>
            <person name="Jordan S."/>
            <person name="Stueber K."/>
            <person name="Reinhardt R."/>
            <person name="Harder J."/>
        </authorList>
    </citation>
    <scope>NUCLEOTIDE SEQUENCE [LARGE SCALE GENOMIC DNA]</scope>
    <source>
        <strain evidence="1 2">LiM</strain>
    </source>
</reference>
<protein>
    <submittedName>
        <fullName evidence="1">Uncharacterized protein</fullName>
    </submittedName>
</protein>
<proteinExistence type="predicted"/>
<dbReference type="KEGG" id="vai:BU251_01955"/>
<name>A0A410P3C3_VELA1</name>
<accession>A0A410P3C3</accession>
<dbReference type="AlphaFoldDB" id="A0A410P3C3"/>
<gene>
    <name evidence="1" type="ORF">BU251_01955</name>
</gene>
<evidence type="ECO:0000313" key="1">
    <source>
        <dbReference type="EMBL" id="QAT16578.1"/>
    </source>
</evidence>
<dbReference type="Proteomes" id="UP000287243">
    <property type="component" value="Chromosome"/>
</dbReference>
<evidence type="ECO:0000313" key="2">
    <source>
        <dbReference type="Proteomes" id="UP000287243"/>
    </source>
</evidence>